<dbReference type="EMBL" id="CP000142">
    <property type="protein sequence ID" value="ABA88428.1"/>
    <property type="molecule type" value="Genomic_DNA"/>
</dbReference>
<dbReference type="CDD" id="cd00077">
    <property type="entry name" value="HDc"/>
    <property type="match status" value="1"/>
</dbReference>
<proteinExistence type="predicted"/>
<dbReference type="OrthoDB" id="9802066at2"/>
<dbReference type="RefSeq" id="WP_011340902.1">
    <property type="nucleotide sequence ID" value="NC_007498.2"/>
</dbReference>
<dbReference type="InterPro" id="IPR003607">
    <property type="entry name" value="HD/PDEase_dom"/>
</dbReference>
<accession>Q3A5C9</accession>
<dbReference type="PANTHER" id="PTHR43155">
    <property type="entry name" value="CYCLIC DI-GMP PHOSPHODIESTERASE PA4108-RELATED"/>
    <property type="match status" value="1"/>
</dbReference>
<evidence type="ECO:0000313" key="3">
    <source>
        <dbReference type="Proteomes" id="UP000002534"/>
    </source>
</evidence>
<dbReference type="Proteomes" id="UP000002534">
    <property type="component" value="Chromosome"/>
</dbReference>
<dbReference type="eggNOG" id="COG2206">
    <property type="taxonomic scope" value="Bacteria"/>
</dbReference>
<evidence type="ECO:0000259" key="1">
    <source>
        <dbReference type="PROSITE" id="PS51832"/>
    </source>
</evidence>
<reference evidence="2 3" key="2">
    <citation type="journal article" date="2012" name="BMC Genomics">
        <title>The genome of Pelobacter carbinolicus reveals surprising metabolic capabilities and physiological features.</title>
        <authorList>
            <person name="Aklujkar M."/>
            <person name="Haveman S.A."/>
            <person name="Didonato R.Jr."/>
            <person name="Chertkov O."/>
            <person name="Han C.S."/>
            <person name="Land M.L."/>
            <person name="Brown P."/>
            <person name="Lovley D.R."/>
        </authorList>
    </citation>
    <scope>NUCLEOTIDE SEQUENCE [LARGE SCALE GENOMIC DNA]</scope>
    <source>
        <strain evidence="3">DSM 2380 / NBRC 103641 / GraBd1</strain>
    </source>
</reference>
<sequence length="380" mass="42133">MKTDRDRAIHDFARELATAISTVSLYSAEHAQVERLCRSILANIQKVMAGKDDISLVVIDNELIVDGIPLRGSLHFGRLAQLLALRGIGHVKLIRGVGLEEIRDMVEHLSKRNAEHAVHSTAGIRYGKVGVRFSYNDEESSEVSPGEAVAGASLFDGEISKYREICRGIRKHKTLKVAGIMEIVSGFIATVKSEADPLLALAPVRSSDEYTFTHSANICILNLAQAMALGIDGPVLHDIGIAAMLHDVGKFFIPEEVLNKPGRLDEKDWNFVKQHPLWGAQYLLDTPGVPSLAIITAYEHHLKYDFSGYPVVPASWQQNLCTQMTTVSDFFDALRTKRPYRDALEMEKISALMLEIAGTELNPILTKNFLKIFNRISEMA</sequence>
<gene>
    <name evidence="2" type="ordered locus">Pcar_1179</name>
</gene>
<name>Q3A5C9_SYNC1</name>
<dbReference type="SUPFAM" id="SSF109604">
    <property type="entry name" value="HD-domain/PDEase-like"/>
    <property type="match status" value="1"/>
</dbReference>
<organism evidence="2 3">
    <name type="scientific">Syntrophotalea carbinolica (strain DSM 2380 / NBRC 103641 / GraBd1)</name>
    <name type="common">Pelobacter carbinolicus</name>
    <dbReference type="NCBI Taxonomy" id="338963"/>
    <lineage>
        <taxon>Bacteria</taxon>
        <taxon>Pseudomonadati</taxon>
        <taxon>Thermodesulfobacteriota</taxon>
        <taxon>Desulfuromonadia</taxon>
        <taxon>Desulfuromonadales</taxon>
        <taxon>Syntrophotaleaceae</taxon>
        <taxon>Syntrophotalea</taxon>
    </lineage>
</organism>
<dbReference type="PANTHER" id="PTHR43155:SF2">
    <property type="entry name" value="CYCLIC DI-GMP PHOSPHODIESTERASE PA4108"/>
    <property type="match status" value="1"/>
</dbReference>
<protein>
    <submittedName>
        <fullName evidence="2">Cyclic diguanylate phosphodiesterase</fullName>
    </submittedName>
</protein>
<dbReference type="Gene3D" id="1.10.3210.10">
    <property type="entry name" value="Hypothetical protein af1432"/>
    <property type="match status" value="1"/>
</dbReference>
<dbReference type="HOGENOM" id="CLU_000445_92_1_7"/>
<evidence type="ECO:0000313" key="2">
    <source>
        <dbReference type="EMBL" id="ABA88428.1"/>
    </source>
</evidence>
<keyword evidence="3" id="KW-1185">Reference proteome</keyword>
<dbReference type="InterPro" id="IPR037522">
    <property type="entry name" value="HD_GYP_dom"/>
</dbReference>
<dbReference type="Pfam" id="PF13487">
    <property type="entry name" value="HD_5"/>
    <property type="match status" value="1"/>
</dbReference>
<dbReference type="KEGG" id="pca:Pcar_1179"/>
<dbReference type="AlphaFoldDB" id="Q3A5C9"/>
<dbReference type="STRING" id="338963.Pcar_1179"/>
<feature type="domain" description="HD-GYP" evidence="1">
    <location>
        <begin position="189"/>
        <end position="380"/>
    </location>
</feature>
<reference evidence="3" key="1">
    <citation type="submission" date="2005-10" db="EMBL/GenBank/DDBJ databases">
        <title>Complete sequence of Pelobacter carbinolicus DSM 2380.</title>
        <authorList>
            <person name="Copeland A."/>
            <person name="Lucas S."/>
            <person name="Lapidus A."/>
            <person name="Barry K."/>
            <person name="Detter J.C."/>
            <person name="Glavina T."/>
            <person name="Hammon N."/>
            <person name="Israni S."/>
            <person name="Pitluck S."/>
            <person name="Chertkov O."/>
            <person name="Schmutz J."/>
            <person name="Larimer F."/>
            <person name="Land M."/>
            <person name="Kyrpides N."/>
            <person name="Ivanova N."/>
            <person name="Richardson P."/>
        </authorList>
    </citation>
    <scope>NUCLEOTIDE SEQUENCE [LARGE SCALE GENOMIC DNA]</scope>
    <source>
        <strain evidence="3">DSM 2380 / NBRC 103641 / GraBd1</strain>
    </source>
</reference>
<dbReference type="PROSITE" id="PS51832">
    <property type="entry name" value="HD_GYP"/>
    <property type="match status" value="1"/>
</dbReference>